<dbReference type="HOGENOM" id="CLU_1150407_0_0_0"/>
<dbReference type="InterPro" id="IPR003018">
    <property type="entry name" value="GAF"/>
</dbReference>
<dbReference type="OrthoDB" id="9767435at2"/>
<dbReference type="Gene3D" id="3.30.450.40">
    <property type="match status" value="1"/>
</dbReference>
<name>E6W5G5_DESIS</name>
<feature type="domain" description="GAF" evidence="1">
    <location>
        <begin position="81"/>
        <end position="232"/>
    </location>
</feature>
<dbReference type="InterPro" id="IPR029016">
    <property type="entry name" value="GAF-like_dom_sf"/>
</dbReference>
<reference evidence="2 3" key="1">
    <citation type="submission" date="2010-12" db="EMBL/GenBank/DDBJ databases">
        <title>Complete sequence of Desulfurispirillum indicum S5.</title>
        <authorList>
            <consortium name="US DOE Joint Genome Institute"/>
            <person name="Lucas S."/>
            <person name="Copeland A."/>
            <person name="Lapidus A."/>
            <person name="Cheng J.-F."/>
            <person name="Goodwin L."/>
            <person name="Pitluck S."/>
            <person name="Chertkov O."/>
            <person name="Held B."/>
            <person name="Detter J.C."/>
            <person name="Han C."/>
            <person name="Tapia R."/>
            <person name="Land M."/>
            <person name="Hauser L."/>
            <person name="Kyrpides N."/>
            <person name="Ivanova N."/>
            <person name="Mikhailova N."/>
            <person name="Haggblom M."/>
            <person name="Rauschenbach I."/>
            <person name="Bini E."/>
            <person name="Woyke T."/>
        </authorList>
    </citation>
    <scope>NUCLEOTIDE SEQUENCE [LARGE SCALE GENOMIC DNA]</scope>
    <source>
        <strain evidence="3">ATCC BAA-1389 / DSM 22839 / S5</strain>
    </source>
</reference>
<dbReference type="AlphaFoldDB" id="E6W5G5"/>
<dbReference type="KEGG" id="din:Selin_0138"/>
<dbReference type="RefSeq" id="WP_013504785.1">
    <property type="nucleotide sequence ID" value="NC_014836.1"/>
</dbReference>
<dbReference type="SMART" id="SM00065">
    <property type="entry name" value="GAF"/>
    <property type="match status" value="1"/>
</dbReference>
<dbReference type="EMBL" id="CP002432">
    <property type="protein sequence ID" value="ADU64896.1"/>
    <property type="molecule type" value="Genomic_DNA"/>
</dbReference>
<dbReference type="STRING" id="653733.Selin_0138"/>
<dbReference type="InParanoid" id="E6W5G5"/>
<evidence type="ECO:0000313" key="2">
    <source>
        <dbReference type="EMBL" id="ADU64896.1"/>
    </source>
</evidence>
<evidence type="ECO:0000259" key="1">
    <source>
        <dbReference type="SMART" id="SM00065"/>
    </source>
</evidence>
<protein>
    <submittedName>
        <fullName evidence="2">GAF domain protein</fullName>
    </submittedName>
</protein>
<sequence>MEMQQVTSLIDDVLKGRKTRKDLDEVADHGFRSALQKISFLVLEKQIAYRSLNDLRINYDKIINALSCAIVLLQSDRNFPTKEDAARHALEVVALEMPFHNMALFLCNEDSLEMISSYNREHQKISLPGKDTEPVTFAMGEGLTGWVAQHRETALLGDVTRDTRFTAKDALGTPINSLICTPLICRKELLGVLCFSHHIKGFFHEHDIRIFETLGEFMAYYLYHNVLIYNAQSSPGEDTGN</sequence>
<keyword evidence="3" id="KW-1185">Reference proteome</keyword>
<gene>
    <name evidence="2" type="ordered locus">Selin_0138</name>
</gene>
<organism evidence="2 3">
    <name type="scientific">Desulfurispirillum indicum (strain ATCC BAA-1389 / DSM 22839 / S5)</name>
    <dbReference type="NCBI Taxonomy" id="653733"/>
    <lineage>
        <taxon>Bacteria</taxon>
        <taxon>Pseudomonadati</taxon>
        <taxon>Chrysiogenota</taxon>
        <taxon>Chrysiogenia</taxon>
        <taxon>Chrysiogenales</taxon>
        <taxon>Chrysiogenaceae</taxon>
        <taxon>Desulfurispirillum</taxon>
    </lineage>
</organism>
<dbReference type="Pfam" id="PF13185">
    <property type="entry name" value="GAF_2"/>
    <property type="match status" value="1"/>
</dbReference>
<dbReference type="eggNOG" id="COG2203">
    <property type="taxonomic scope" value="Bacteria"/>
</dbReference>
<evidence type="ECO:0000313" key="3">
    <source>
        <dbReference type="Proteomes" id="UP000002572"/>
    </source>
</evidence>
<dbReference type="SUPFAM" id="SSF55781">
    <property type="entry name" value="GAF domain-like"/>
    <property type="match status" value="1"/>
</dbReference>
<proteinExistence type="predicted"/>
<dbReference type="Proteomes" id="UP000002572">
    <property type="component" value="Chromosome"/>
</dbReference>
<accession>E6W5G5</accession>